<dbReference type="Pfam" id="PF02899">
    <property type="entry name" value="Phage_int_SAM_1"/>
    <property type="match status" value="1"/>
</dbReference>
<evidence type="ECO:0000256" key="5">
    <source>
        <dbReference type="ARBA" id="ARBA00022618"/>
    </source>
</evidence>
<dbReference type="Gene3D" id="1.10.150.130">
    <property type="match status" value="1"/>
</dbReference>
<feature type="domain" description="Core-binding (CB)" evidence="13">
    <location>
        <begin position="1"/>
        <end position="83"/>
    </location>
</feature>
<dbReference type="InterPro" id="IPR004107">
    <property type="entry name" value="Integrase_SAM-like_N"/>
</dbReference>
<protein>
    <submittedName>
        <fullName evidence="14">Tyrosine recombinase XerD</fullName>
    </submittedName>
</protein>
<name>A0A9P2G6N5_CLOBO</name>
<dbReference type="SUPFAM" id="SSF56349">
    <property type="entry name" value="DNA breaking-rejoining enzymes"/>
    <property type="match status" value="1"/>
</dbReference>
<evidence type="ECO:0000313" key="14">
    <source>
        <dbReference type="EMBL" id="EES90935.1"/>
    </source>
</evidence>
<comment type="function">
    <text evidence="1">Site-specific tyrosine recombinase, which acts by catalyzing the cutting and rejoining of the recombining DNA molecules.</text>
</comment>
<accession>A0A9P2G6N5</accession>
<evidence type="ECO:0000256" key="2">
    <source>
        <dbReference type="ARBA" id="ARBA00004496"/>
    </source>
</evidence>
<dbReference type="GO" id="GO:0007059">
    <property type="term" value="P:chromosome segregation"/>
    <property type="evidence" value="ECO:0007669"/>
    <property type="project" value="UniProtKB-KW"/>
</dbReference>
<evidence type="ECO:0000313" key="15">
    <source>
        <dbReference type="Proteomes" id="UP000006160"/>
    </source>
</evidence>
<dbReference type="InterPro" id="IPR050090">
    <property type="entry name" value="Tyrosine_recombinase_XerCD"/>
</dbReference>
<dbReference type="GO" id="GO:0006310">
    <property type="term" value="P:DNA recombination"/>
    <property type="evidence" value="ECO:0007669"/>
    <property type="project" value="UniProtKB-KW"/>
</dbReference>
<dbReference type="InterPro" id="IPR011010">
    <property type="entry name" value="DNA_brk_join_enz"/>
</dbReference>
<dbReference type="PANTHER" id="PTHR30349:SF81">
    <property type="entry name" value="TYROSINE RECOMBINASE XERC"/>
    <property type="match status" value="1"/>
</dbReference>
<dbReference type="InterPro" id="IPR013762">
    <property type="entry name" value="Integrase-like_cat_sf"/>
</dbReference>
<evidence type="ECO:0000256" key="3">
    <source>
        <dbReference type="ARBA" id="ARBA00008857"/>
    </source>
</evidence>
<dbReference type="EMBL" id="ACSJ01000007">
    <property type="protein sequence ID" value="EES90935.1"/>
    <property type="molecule type" value="Genomic_DNA"/>
</dbReference>
<evidence type="ECO:0000256" key="4">
    <source>
        <dbReference type="ARBA" id="ARBA00022490"/>
    </source>
</evidence>
<gene>
    <name evidence="14" type="ORF">CLG_B1064</name>
</gene>
<comment type="caution">
    <text evidence="14">The sequence shown here is derived from an EMBL/GenBank/DDBJ whole genome shotgun (WGS) entry which is preliminary data.</text>
</comment>
<evidence type="ECO:0000256" key="6">
    <source>
        <dbReference type="ARBA" id="ARBA00022829"/>
    </source>
</evidence>
<evidence type="ECO:0000259" key="13">
    <source>
        <dbReference type="PROSITE" id="PS51900"/>
    </source>
</evidence>
<evidence type="ECO:0000256" key="9">
    <source>
        <dbReference type="ARBA" id="ARBA00023172"/>
    </source>
</evidence>
<dbReference type="GeneID" id="66319777"/>
<evidence type="ECO:0000256" key="7">
    <source>
        <dbReference type="ARBA" id="ARBA00022908"/>
    </source>
</evidence>
<keyword evidence="5" id="KW-0132">Cell division</keyword>
<dbReference type="InterPro" id="IPR011932">
    <property type="entry name" value="Recomb_XerD"/>
</dbReference>
<keyword evidence="9" id="KW-0233">DNA recombination</keyword>
<dbReference type="CDD" id="cd00798">
    <property type="entry name" value="INT_XerDC_C"/>
    <property type="match status" value="1"/>
</dbReference>
<dbReference type="InterPro" id="IPR010998">
    <property type="entry name" value="Integrase_recombinase_N"/>
</dbReference>
<dbReference type="PANTHER" id="PTHR30349">
    <property type="entry name" value="PHAGE INTEGRASE-RELATED"/>
    <property type="match status" value="1"/>
</dbReference>
<dbReference type="InterPro" id="IPR002104">
    <property type="entry name" value="Integrase_catalytic"/>
</dbReference>
<comment type="subcellular location">
    <subcellularLocation>
        <location evidence="2">Cytoplasm</location>
    </subcellularLocation>
</comment>
<dbReference type="RefSeq" id="WP_003375457.1">
    <property type="nucleotide sequence ID" value="NZ_ACSJ01000007.1"/>
</dbReference>
<evidence type="ECO:0000259" key="12">
    <source>
        <dbReference type="PROSITE" id="PS51898"/>
    </source>
</evidence>
<dbReference type="Gene3D" id="1.10.443.10">
    <property type="entry name" value="Intergrase catalytic core"/>
    <property type="match status" value="1"/>
</dbReference>
<evidence type="ECO:0000256" key="11">
    <source>
        <dbReference type="PROSITE-ProRule" id="PRU01248"/>
    </source>
</evidence>
<dbReference type="PROSITE" id="PS51898">
    <property type="entry name" value="TYR_RECOMBINASE"/>
    <property type="match status" value="1"/>
</dbReference>
<dbReference type="AlphaFoldDB" id="A0A9P2G6N5"/>
<keyword evidence="8 11" id="KW-0238">DNA-binding</keyword>
<dbReference type="Proteomes" id="UP000006160">
    <property type="component" value="Unassembled WGS sequence"/>
</dbReference>
<organism evidence="14 15">
    <name type="scientific">Clostridium botulinum D str. 1873</name>
    <dbReference type="NCBI Taxonomy" id="592027"/>
    <lineage>
        <taxon>Bacteria</taxon>
        <taxon>Bacillati</taxon>
        <taxon>Bacillota</taxon>
        <taxon>Clostridia</taxon>
        <taxon>Eubacteriales</taxon>
        <taxon>Clostridiaceae</taxon>
        <taxon>Clostridium</taxon>
    </lineage>
</organism>
<evidence type="ECO:0000256" key="1">
    <source>
        <dbReference type="ARBA" id="ARBA00003283"/>
    </source>
</evidence>
<dbReference type="NCBIfam" id="NF001399">
    <property type="entry name" value="PRK00283.1"/>
    <property type="match status" value="1"/>
</dbReference>
<evidence type="ECO:0000256" key="8">
    <source>
        <dbReference type="ARBA" id="ARBA00023125"/>
    </source>
</evidence>
<evidence type="ECO:0000256" key="10">
    <source>
        <dbReference type="ARBA" id="ARBA00023306"/>
    </source>
</evidence>
<proteinExistence type="inferred from homology"/>
<dbReference type="NCBIfam" id="TIGR02225">
    <property type="entry name" value="recomb_XerD"/>
    <property type="match status" value="1"/>
</dbReference>
<reference evidence="14 15" key="1">
    <citation type="submission" date="2009-10" db="EMBL/GenBank/DDBJ databases">
        <authorList>
            <person name="Shrivastava S."/>
            <person name="Brinkac L.B."/>
            <person name="Brown J.L."/>
            <person name="Bruce D.B."/>
            <person name="Detter C."/>
            <person name="Green L.D."/>
            <person name="Munk C.A."/>
            <person name="Rogers Y.C."/>
            <person name="Tapia R."/>
            <person name="Saunders E.S."/>
            <person name="Sims D.R."/>
            <person name="Smith L.A."/>
            <person name="Smith T.J."/>
            <person name="Sutton G."/>
            <person name="Brettin T."/>
        </authorList>
    </citation>
    <scope>NUCLEOTIDE SEQUENCE [LARGE SCALE GENOMIC DNA]</scope>
    <source>
        <strain evidence="15">D str. 1873</strain>
    </source>
</reference>
<sequence length="292" mass="33755">MEKFLSKYIEDMLKKELSKNTIEAYKRDLLKFAKFLNKRHENILESDMVSIMAYVQILKKERKADSSIIRSLVAIRNFYKFLIKTGENVDNPLINYEVPKNKRTLPEILTVDEVDKFLSAPDCSEYKGIRDKAMLELMYATGMKVSELLKITIFDVNLKLSYIKCKGAKDKERIIPIGSYAVNCLNEYLKVRDKMNADNSELLFCNLRGGKMTRQGFWKIVKKYAKDANINKKIDSYTLRHSFAVHLLQNGADMKSVQELLGHNTIATTQIYSSISKKNKIVDVYKKAHPRA</sequence>
<dbReference type="PROSITE" id="PS51900">
    <property type="entry name" value="CB"/>
    <property type="match status" value="1"/>
</dbReference>
<keyword evidence="10" id="KW-0131">Cell cycle</keyword>
<dbReference type="GO" id="GO:0009009">
    <property type="term" value="F:site-specific recombinase activity"/>
    <property type="evidence" value="ECO:0007669"/>
    <property type="project" value="InterPro"/>
</dbReference>
<dbReference type="Pfam" id="PF00589">
    <property type="entry name" value="Phage_integrase"/>
    <property type="match status" value="1"/>
</dbReference>
<keyword evidence="4" id="KW-0963">Cytoplasm</keyword>
<dbReference type="GO" id="GO:0003677">
    <property type="term" value="F:DNA binding"/>
    <property type="evidence" value="ECO:0007669"/>
    <property type="project" value="UniProtKB-UniRule"/>
</dbReference>
<keyword evidence="6" id="KW-0159">Chromosome partition</keyword>
<comment type="similarity">
    <text evidence="3">Belongs to the 'phage' integrase family.</text>
</comment>
<dbReference type="InterPro" id="IPR044068">
    <property type="entry name" value="CB"/>
</dbReference>
<dbReference type="GO" id="GO:0051301">
    <property type="term" value="P:cell division"/>
    <property type="evidence" value="ECO:0007669"/>
    <property type="project" value="UniProtKB-KW"/>
</dbReference>
<keyword evidence="7" id="KW-0229">DNA integration</keyword>
<dbReference type="GO" id="GO:0005737">
    <property type="term" value="C:cytoplasm"/>
    <property type="evidence" value="ECO:0007669"/>
    <property type="project" value="UniProtKB-SubCell"/>
</dbReference>
<feature type="domain" description="Tyr recombinase" evidence="12">
    <location>
        <begin position="104"/>
        <end position="286"/>
    </location>
</feature>